<dbReference type="InterPro" id="IPR015946">
    <property type="entry name" value="KH_dom-like_a/b"/>
</dbReference>
<dbReference type="PANTHER" id="PTHR33797">
    <property type="entry name" value="ORGANIC HYDROPEROXIDE RESISTANCE PROTEIN-LIKE"/>
    <property type="match status" value="1"/>
</dbReference>
<dbReference type="Gene3D" id="3.30.300.20">
    <property type="match status" value="1"/>
</dbReference>
<dbReference type="OrthoDB" id="9797508at2"/>
<dbReference type="EMBL" id="WEGH01000002">
    <property type="protein sequence ID" value="MQY05088.1"/>
    <property type="molecule type" value="Genomic_DNA"/>
</dbReference>
<organism evidence="2 3">
    <name type="scientific">Actinomadura macrotermitis</name>
    <dbReference type="NCBI Taxonomy" id="2585200"/>
    <lineage>
        <taxon>Bacteria</taxon>
        <taxon>Bacillati</taxon>
        <taxon>Actinomycetota</taxon>
        <taxon>Actinomycetes</taxon>
        <taxon>Streptosporangiales</taxon>
        <taxon>Thermomonosporaceae</taxon>
        <taxon>Actinomadura</taxon>
    </lineage>
</organism>
<dbReference type="InterPro" id="IPR036102">
    <property type="entry name" value="OsmC/Ohrsf"/>
</dbReference>
<proteinExistence type="inferred from homology"/>
<accession>A0A7K0BV83</accession>
<dbReference type="AlphaFoldDB" id="A0A7K0BV83"/>
<dbReference type="SUPFAM" id="SSF82784">
    <property type="entry name" value="OsmC-like"/>
    <property type="match status" value="1"/>
</dbReference>
<gene>
    <name evidence="2" type="primary">ohrB_1</name>
    <name evidence="2" type="ORF">ACRB68_31540</name>
</gene>
<reference evidence="2 3" key="1">
    <citation type="submission" date="2019-10" db="EMBL/GenBank/DDBJ databases">
        <title>Actinomadura rubteroloni sp. nov. and Actinomadura macrotermitis sp. nov., isolated from the gut of fungus growing-termite Macrotermes natalensis.</title>
        <authorList>
            <person name="Benndorf R."/>
            <person name="Martin K."/>
            <person name="Kuefner M."/>
            <person name="De Beer W."/>
            <person name="Kaster A.-K."/>
            <person name="Vollmers J."/>
            <person name="Poulsen M."/>
            <person name="Beemelmanns C."/>
        </authorList>
    </citation>
    <scope>NUCLEOTIDE SEQUENCE [LARGE SCALE GENOMIC DNA]</scope>
    <source>
        <strain evidence="2 3">RB68</strain>
    </source>
</reference>
<keyword evidence="3" id="KW-1185">Reference proteome</keyword>
<protein>
    <submittedName>
        <fullName evidence="2">Organic hydroperoxide resistance protein OhrB</fullName>
    </submittedName>
</protein>
<dbReference type="RefSeq" id="WP_153533206.1">
    <property type="nucleotide sequence ID" value="NZ_WEGH01000002.1"/>
</dbReference>
<comment type="caution">
    <text evidence="2">The sequence shown here is derived from an EMBL/GenBank/DDBJ whole genome shotgun (WGS) entry which is preliminary data.</text>
</comment>
<evidence type="ECO:0000256" key="1">
    <source>
        <dbReference type="ARBA" id="ARBA00007378"/>
    </source>
</evidence>
<dbReference type="Proteomes" id="UP000487268">
    <property type="component" value="Unassembled WGS sequence"/>
</dbReference>
<dbReference type="Pfam" id="PF02566">
    <property type="entry name" value="OsmC"/>
    <property type="match status" value="1"/>
</dbReference>
<evidence type="ECO:0000313" key="3">
    <source>
        <dbReference type="Proteomes" id="UP000487268"/>
    </source>
</evidence>
<evidence type="ECO:0000313" key="2">
    <source>
        <dbReference type="EMBL" id="MQY05088.1"/>
    </source>
</evidence>
<dbReference type="PANTHER" id="PTHR33797:SF2">
    <property type="entry name" value="ORGANIC HYDROPEROXIDE RESISTANCE PROTEIN-LIKE"/>
    <property type="match status" value="1"/>
</dbReference>
<name>A0A7K0BV83_9ACTN</name>
<comment type="similarity">
    <text evidence="1">Belongs to the OsmC/Ohr family.</text>
</comment>
<sequence>MNDPIPSTDDDYDGAAFTPIYTAHVAVGGGGSAHGRATGRARSHDGALDLELRAPRELGGDATGANPEQLFAAALAASLHAVLSLLARRHSLDPAPITIGAAVAVGRDPAGGGFLLRTDVLVNWPGAARSTAAELLAEAAEACPYVKMSRAGAPATIRLAR</sequence>
<dbReference type="GO" id="GO:0006979">
    <property type="term" value="P:response to oxidative stress"/>
    <property type="evidence" value="ECO:0007669"/>
    <property type="project" value="InterPro"/>
</dbReference>
<dbReference type="InterPro" id="IPR003718">
    <property type="entry name" value="OsmC/Ohr_fam"/>
</dbReference>
<dbReference type="InterPro" id="IPR019953">
    <property type="entry name" value="OHR"/>
</dbReference>
<dbReference type="Gene3D" id="2.20.25.10">
    <property type="match status" value="1"/>
</dbReference>